<organism evidence="1 2">
    <name type="scientific">Pseudoalteromonas luteoviolacea NCIMB 1942</name>
    <dbReference type="NCBI Taxonomy" id="1365253"/>
    <lineage>
        <taxon>Bacteria</taxon>
        <taxon>Pseudomonadati</taxon>
        <taxon>Pseudomonadota</taxon>
        <taxon>Gammaproteobacteria</taxon>
        <taxon>Alteromonadales</taxon>
        <taxon>Pseudoalteromonadaceae</taxon>
        <taxon>Pseudoalteromonas</taxon>
    </lineage>
</organism>
<gene>
    <name evidence="1" type="ORF">N482_12460</name>
</gene>
<dbReference type="EMBL" id="AUXT01000170">
    <property type="protein sequence ID" value="KZN46467.1"/>
    <property type="molecule type" value="Genomic_DNA"/>
</dbReference>
<dbReference type="AlphaFoldDB" id="A0A167BF50"/>
<evidence type="ECO:0000313" key="2">
    <source>
        <dbReference type="Proteomes" id="UP000076587"/>
    </source>
</evidence>
<name>A0A167BF50_9GAMM</name>
<accession>A0A167BF50</accession>
<dbReference type="Proteomes" id="UP000076587">
    <property type="component" value="Unassembled WGS sequence"/>
</dbReference>
<dbReference type="PATRIC" id="fig|1365253.3.peg.3015"/>
<protein>
    <submittedName>
        <fullName evidence="1">Uncharacterized protein</fullName>
    </submittedName>
</protein>
<comment type="caution">
    <text evidence="1">The sequence shown here is derived from an EMBL/GenBank/DDBJ whole genome shotgun (WGS) entry which is preliminary data.</text>
</comment>
<reference evidence="1 2" key="1">
    <citation type="submission" date="2013-07" db="EMBL/GenBank/DDBJ databases">
        <title>Comparative Genomic and Metabolomic Analysis of Twelve Strains of Pseudoalteromonas luteoviolacea.</title>
        <authorList>
            <person name="Vynne N.G."/>
            <person name="Mansson M."/>
            <person name="Gram L."/>
        </authorList>
    </citation>
    <scope>NUCLEOTIDE SEQUENCE [LARGE SCALE GENOMIC DNA]</scope>
    <source>
        <strain evidence="1 2">NCIMB 1942</strain>
    </source>
</reference>
<proteinExistence type="predicted"/>
<evidence type="ECO:0000313" key="1">
    <source>
        <dbReference type="EMBL" id="KZN46467.1"/>
    </source>
</evidence>
<sequence length="48" mass="5340">MRVIQSNTLREGESQLAACGDFKFGKAEDYSITIIKEQNPAEFTTTIS</sequence>